<dbReference type="EMBL" id="DTHG01000102">
    <property type="protein sequence ID" value="HGW92565.1"/>
    <property type="molecule type" value="Genomic_DNA"/>
</dbReference>
<reference evidence="1" key="1">
    <citation type="journal article" date="2020" name="mSystems">
        <title>Genome- and Community-Level Interaction Insights into Carbon Utilization and Element Cycling Functions of Hydrothermarchaeota in Hydrothermal Sediment.</title>
        <authorList>
            <person name="Zhou Z."/>
            <person name="Liu Y."/>
            <person name="Xu W."/>
            <person name="Pan J."/>
            <person name="Luo Z.H."/>
            <person name="Li M."/>
        </authorList>
    </citation>
    <scope>NUCLEOTIDE SEQUENCE [LARGE SCALE GENOMIC DNA]</scope>
    <source>
        <strain evidence="1">SpSt-780</strain>
    </source>
</reference>
<dbReference type="AlphaFoldDB" id="A0A7C4YGU8"/>
<name>A0A7C4YGU8_UNCW3</name>
<comment type="caution">
    <text evidence="1">The sequence shown here is derived from an EMBL/GenBank/DDBJ whole genome shotgun (WGS) entry which is preliminary data.</text>
</comment>
<dbReference type="Gene3D" id="3.10.590.10">
    <property type="entry name" value="ph1033 like domains"/>
    <property type="match status" value="1"/>
</dbReference>
<evidence type="ECO:0000313" key="1">
    <source>
        <dbReference type="EMBL" id="HGW92565.1"/>
    </source>
</evidence>
<protein>
    <recommendedName>
        <fullName evidence="2">EVE domain-containing protein</fullName>
    </recommendedName>
</protein>
<proteinExistence type="predicted"/>
<accession>A0A7C4YGU8</accession>
<sequence length="204" mass="23936">MSCYSRREKDNMGTHVFIVNDDTFPSNLNYLFAGTGAKDKDEDIGLLFDIKRVRPDDFVIFYIEATTKVKGGFYGIFKVADQKQLVFHVPRQNGFQPNLGKKLIYRTLLEPYEVYSEGVPEWEALDKLPVYATEIQWSLIYRKLKGKRGCTPLLPWEPIIVAPPHTSRNWQDVIDAFRNYNRMRISLPLLYFEFRVQRGRNIIF</sequence>
<organism evidence="1">
    <name type="scientific">candidate division WOR-3 bacterium</name>
    <dbReference type="NCBI Taxonomy" id="2052148"/>
    <lineage>
        <taxon>Bacteria</taxon>
        <taxon>Bacteria division WOR-3</taxon>
    </lineage>
</organism>
<evidence type="ECO:0008006" key="2">
    <source>
        <dbReference type="Google" id="ProtNLM"/>
    </source>
</evidence>
<gene>
    <name evidence="1" type="ORF">ENV67_08535</name>
</gene>